<sequence>MDIDLAFRLVLALAIGVVVGVERGWRERTAAPGSRTAGVRTYALAGLLGGVFAALALALQTPLLVGVGFVGFIVVFAWFKRAEAREDEDYSVTGTVAAMLVFALGALAVAGDRQLAGAGGIVVAVVLASRDYAHKLLERITWVELRSALLLLGMSGVVLPLLPDEAMGPYDSINPRSIWLFSVFVATLSYAGYVAMRLLGPARGLLVTGVTGGLVSSTAITTAFARRAAQGEPDAALAAGAAAAGATSLLRVLVVVLAVKPALGVAVAAPIVAAAAVFLVTAWLMARRFEQSAGETVLGNPFELVPVVGFALLLMLVGLLAGWMTARFGSAGLSWLALISGLVDVDAVVLSSARLAGEGVEMAAAARAVLLALLSNALARAAYAVGLGSRGYATRLGGVTLGACAAGAAAMVFV</sequence>
<evidence type="ECO:0000313" key="4">
    <source>
        <dbReference type="EMBL" id="TSJ64749.1"/>
    </source>
</evidence>
<feature type="domain" description="DUF4010" evidence="3">
    <location>
        <begin position="183"/>
        <end position="388"/>
    </location>
</feature>
<keyword evidence="1" id="KW-0812">Transmembrane</keyword>
<feature type="transmembrane region" description="Helical" evidence="1">
    <location>
        <begin position="365"/>
        <end position="385"/>
    </location>
</feature>
<feature type="transmembrane region" description="Helical" evidence="1">
    <location>
        <begin position="6"/>
        <end position="25"/>
    </location>
</feature>
<feature type="transmembrane region" description="Helical" evidence="1">
    <location>
        <begin position="392"/>
        <end position="413"/>
    </location>
</feature>
<dbReference type="Pfam" id="PF02308">
    <property type="entry name" value="MgtC"/>
    <property type="match status" value="1"/>
</dbReference>
<dbReference type="EMBL" id="VMBP01000001">
    <property type="protein sequence ID" value="TSJ64749.1"/>
    <property type="molecule type" value="Genomic_DNA"/>
</dbReference>
<feature type="transmembrane region" description="Helical" evidence="1">
    <location>
        <begin position="63"/>
        <end position="79"/>
    </location>
</feature>
<feature type="domain" description="MgtC/SapB/SrpB/YhiD N-terminal" evidence="2">
    <location>
        <begin position="9"/>
        <end position="135"/>
    </location>
</feature>
<feature type="transmembrane region" description="Helical" evidence="1">
    <location>
        <begin position="37"/>
        <end position="57"/>
    </location>
</feature>
<proteinExistence type="predicted"/>
<feature type="transmembrane region" description="Helical" evidence="1">
    <location>
        <begin position="304"/>
        <end position="326"/>
    </location>
</feature>
<dbReference type="RefSeq" id="WP_144341906.1">
    <property type="nucleotide sequence ID" value="NZ_VMBP01000001.1"/>
</dbReference>
<feature type="transmembrane region" description="Helical" evidence="1">
    <location>
        <begin position="205"/>
        <end position="225"/>
    </location>
</feature>
<keyword evidence="5" id="KW-1185">Reference proteome</keyword>
<gene>
    <name evidence="4" type="ORF">FO470_05730</name>
</gene>
<feature type="transmembrane region" description="Helical" evidence="1">
    <location>
        <begin position="178"/>
        <end position="198"/>
    </location>
</feature>
<dbReference type="Pfam" id="PF13194">
    <property type="entry name" value="DUF4010"/>
    <property type="match status" value="1"/>
</dbReference>
<reference evidence="4 5" key="1">
    <citation type="submission" date="2019-07" db="EMBL/GenBank/DDBJ databases">
        <authorList>
            <person name="Grouzdev D.S."/>
        </authorList>
    </citation>
    <scope>NUCLEOTIDE SEQUENCE [LARGE SCALE GENOMIC DNA]</scope>
    <source>
        <strain evidence="4 5">3C</strain>
    </source>
</reference>
<keyword evidence="1" id="KW-0472">Membrane</keyword>
<feature type="transmembrane region" description="Helical" evidence="1">
    <location>
        <begin position="91"/>
        <end position="109"/>
    </location>
</feature>
<accession>A0ABY3DX48</accession>
<name>A0ABY3DX48_9HYPH</name>
<keyword evidence="1" id="KW-1133">Transmembrane helix</keyword>
<organism evidence="4 5">
    <name type="scientific">Ancylobacter moscoviensis</name>
    <dbReference type="NCBI Taxonomy" id="2597768"/>
    <lineage>
        <taxon>Bacteria</taxon>
        <taxon>Pseudomonadati</taxon>
        <taxon>Pseudomonadota</taxon>
        <taxon>Alphaproteobacteria</taxon>
        <taxon>Hyphomicrobiales</taxon>
        <taxon>Xanthobacteraceae</taxon>
        <taxon>Ancylobacter</taxon>
    </lineage>
</organism>
<dbReference type="InterPro" id="IPR049177">
    <property type="entry name" value="MgtC_SapB_SrpB_YhiD_N"/>
</dbReference>
<feature type="transmembrane region" description="Helical" evidence="1">
    <location>
        <begin position="333"/>
        <end position="353"/>
    </location>
</feature>
<feature type="transmembrane region" description="Helical" evidence="1">
    <location>
        <begin position="115"/>
        <end position="133"/>
    </location>
</feature>
<feature type="transmembrane region" description="Helical" evidence="1">
    <location>
        <begin position="265"/>
        <end position="284"/>
    </location>
</feature>
<evidence type="ECO:0000259" key="3">
    <source>
        <dbReference type="Pfam" id="PF13194"/>
    </source>
</evidence>
<dbReference type="InterPro" id="IPR025105">
    <property type="entry name" value="DUF4010"/>
</dbReference>
<comment type="caution">
    <text evidence="4">The sequence shown here is derived from an EMBL/GenBank/DDBJ whole genome shotgun (WGS) entry which is preliminary data.</text>
</comment>
<feature type="transmembrane region" description="Helical" evidence="1">
    <location>
        <begin position="145"/>
        <end position="163"/>
    </location>
</feature>
<dbReference type="PANTHER" id="PTHR39084">
    <property type="entry name" value="MEMBRANE PROTEIN-RELATED"/>
    <property type="match status" value="1"/>
</dbReference>
<protein>
    <submittedName>
        <fullName evidence="4">MgtC/SapB family protein</fullName>
    </submittedName>
</protein>
<evidence type="ECO:0000259" key="2">
    <source>
        <dbReference type="Pfam" id="PF02308"/>
    </source>
</evidence>
<dbReference type="Proteomes" id="UP000315321">
    <property type="component" value="Unassembled WGS sequence"/>
</dbReference>
<dbReference type="PANTHER" id="PTHR39084:SF1">
    <property type="entry name" value="DUF4010 DOMAIN-CONTAINING PROTEIN"/>
    <property type="match status" value="1"/>
</dbReference>
<evidence type="ECO:0000313" key="5">
    <source>
        <dbReference type="Proteomes" id="UP000315321"/>
    </source>
</evidence>
<feature type="transmembrane region" description="Helical" evidence="1">
    <location>
        <begin position="237"/>
        <end position="258"/>
    </location>
</feature>
<evidence type="ECO:0000256" key="1">
    <source>
        <dbReference type="SAM" id="Phobius"/>
    </source>
</evidence>